<reference evidence="1 2" key="1">
    <citation type="submission" date="2018-05" db="EMBL/GenBank/DDBJ databases">
        <title>Whole genome sequencing for identification of molecular markers to develop diagnostic detection tools for the regulated plant pathogen Lachnellula willkommii.</title>
        <authorList>
            <person name="Giroux E."/>
            <person name="Bilodeau G."/>
        </authorList>
    </citation>
    <scope>NUCLEOTIDE SEQUENCE [LARGE SCALE GENOMIC DNA]</scope>
    <source>
        <strain evidence="1 2">CBS 203.66</strain>
    </source>
</reference>
<dbReference type="PANTHER" id="PTHR12732:SF8">
    <property type="entry name" value="NUCLEAR MRNA EXPORT PROTEIN THP1"/>
    <property type="match status" value="1"/>
</dbReference>
<organism evidence="1 2">
    <name type="scientific">Lachnellula arida</name>
    <dbReference type="NCBI Taxonomy" id="1316785"/>
    <lineage>
        <taxon>Eukaryota</taxon>
        <taxon>Fungi</taxon>
        <taxon>Dikarya</taxon>
        <taxon>Ascomycota</taxon>
        <taxon>Pezizomycotina</taxon>
        <taxon>Leotiomycetes</taxon>
        <taxon>Helotiales</taxon>
        <taxon>Lachnaceae</taxon>
        <taxon>Lachnellula</taxon>
    </lineage>
</organism>
<dbReference type="GO" id="GO:0003690">
    <property type="term" value="F:double-stranded DNA binding"/>
    <property type="evidence" value="ECO:0007669"/>
    <property type="project" value="InterPro"/>
</dbReference>
<evidence type="ECO:0000313" key="2">
    <source>
        <dbReference type="Proteomes" id="UP000469559"/>
    </source>
</evidence>
<accession>A0A8T9B5N2</accession>
<name>A0A8T9B5N2_9HELO</name>
<comment type="caution">
    <text evidence="1">The sequence shown here is derived from an EMBL/GenBank/DDBJ whole genome shotgun (WGS) entry which is preliminary data.</text>
</comment>
<dbReference type="InterPro" id="IPR045114">
    <property type="entry name" value="Csn12-like"/>
</dbReference>
<dbReference type="GO" id="GO:0003723">
    <property type="term" value="F:RNA binding"/>
    <property type="evidence" value="ECO:0007669"/>
    <property type="project" value="InterPro"/>
</dbReference>
<dbReference type="SMART" id="SM00753">
    <property type="entry name" value="PAM"/>
    <property type="match status" value="1"/>
</dbReference>
<protein>
    <submittedName>
        <fullName evidence="1">PCI domain-containing protein</fullName>
    </submittedName>
</protein>
<keyword evidence="2" id="KW-1185">Reference proteome</keyword>
<dbReference type="Proteomes" id="UP000469559">
    <property type="component" value="Unassembled WGS sequence"/>
</dbReference>
<proteinExistence type="predicted"/>
<dbReference type="PANTHER" id="PTHR12732">
    <property type="entry name" value="UNCHARACTERIZED PROTEASOME COMPONENT REGION PCI-CONTAINING"/>
    <property type="match status" value="1"/>
</dbReference>
<dbReference type="AlphaFoldDB" id="A0A8T9B5N2"/>
<sequence length="603" mass="67236">MAILDEFLTSISGFLRAKDALQLKSWLAVEPPVNDQYYQLAQELKISFRDGDHLERRITKLIPENDDGKADEGDVWPGFLVFMKDYLEFWRDVNFEDLLETHSQLSGLVNACITALSNSSHGIIVLPTAIQLSQALSTLAMTLDNRPDLTRRLRKVTDIDQGETRKTLVESSAESIQRAFTMCLTERSANRNGIGRDGKPDGKKIGIYSFANLALKLFFKCRKTQSANQLFTNISQHSPPLALYPASQRVTYLFYLGRFLFINDSFYRAQLCLQSAYDQCHAKCINQRRNILIYLISANMILGRFPSRPFMSRPEAAGILEKFAPISKAIRKGDIVALKRALGPESGNEQWFFQKGVLLPLLYRCEILVWRSLARRVFLLTYTWPFDPNSRKAPTLEITDLVAAAQYCQKVLEGWQKPVDSMALMQSGRTHPNTLFMKSPDLVPPPEGPKKLGAQGGTVYGNKMPDLLEIEAIVASLVQQGLLGGFISHNQGKFAILGAKIRGGPLNAGFPGVWEVVKARAEREGKNTEVPAWVRSERKAPMGGVVNLSGIARPKKEQGGPANYNIVTGGRTSTLGQQVRQIQIEARTTHSGAKSIKLQHLEA</sequence>
<dbReference type="EMBL" id="QGMF01000636">
    <property type="protein sequence ID" value="TVY14686.1"/>
    <property type="molecule type" value="Genomic_DNA"/>
</dbReference>
<gene>
    <name evidence="1" type="ORF">LARI1_G007942</name>
</gene>
<evidence type="ECO:0000313" key="1">
    <source>
        <dbReference type="EMBL" id="TVY14686.1"/>
    </source>
</evidence>
<dbReference type="OrthoDB" id="5404651at2759"/>